<dbReference type="InterPro" id="IPR011701">
    <property type="entry name" value="MFS"/>
</dbReference>
<evidence type="ECO:0000256" key="2">
    <source>
        <dbReference type="ARBA" id="ARBA00004429"/>
    </source>
</evidence>
<keyword evidence="9 11" id="KW-1133">Transmembrane helix</keyword>
<evidence type="ECO:0000256" key="11">
    <source>
        <dbReference type="SAM" id="Phobius"/>
    </source>
</evidence>
<accession>A0A6I2KTX3</accession>
<dbReference type="InterPro" id="IPR050375">
    <property type="entry name" value="MFS_TsgA-like"/>
</dbReference>
<feature type="transmembrane region" description="Helical" evidence="11">
    <location>
        <begin position="115"/>
        <end position="138"/>
    </location>
</feature>
<dbReference type="InterPro" id="IPR005964">
    <property type="entry name" value="Glc/Gal_transptr_bac"/>
</dbReference>
<dbReference type="PANTHER" id="PTHR43702">
    <property type="entry name" value="L-FUCOSE-PROTON SYMPORTER"/>
    <property type="match status" value="1"/>
</dbReference>
<evidence type="ECO:0000313" key="12">
    <source>
        <dbReference type="EMBL" id="MRW89203.1"/>
    </source>
</evidence>
<feature type="transmembrane region" description="Helical" evidence="11">
    <location>
        <begin position="90"/>
        <end position="109"/>
    </location>
</feature>
<keyword evidence="4" id="KW-0813">Transport</keyword>
<feature type="transmembrane region" description="Helical" evidence="11">
    <location>
        <begin position="58"/>
        <end position="78"/>
    </location>
</feature>
<evidence type="ECO:0000256" key="9">
    <source>
        <dbReference type="ARBA" id="ARBA00022989"/>
    </source>
</evidence>
<feature type="transmembrane region" description="Helical" evidence="11">
    <location>
        <begin position="292"/>
        <end position="311"/>
    </location>
</feature>
<dbReference type="Gene3D" id="1.20.1250.20">
    <property type="entry name" value="MFS general substrate transporter like domains"/>
    <property type="match status" value="2"/>
</dbReference>
<evidence type="ECO:0000256" key="8">
    <source>
        <dbReference type="ARBA" id="ARBA00022692"/>
    </source>
</evidence>
<comment type="function">
    <text evidence="1">Intake of glucose and galactose.</text>
</comment>
<evidence type="ECO:0000256" key="10">
    <source>
        <dbReference type="ARBA" id="ARBA00023136"/>
    </source>
</evidence>
<dbReference type="Pfam" id="PF07690">
    <property type="entry name" value="MFS_1"/>
    <property type="match status" value="1"/>
</dbReference>
<keyword evidence="7" id="KW-0762">Sugar transport</keyword>
<organism evidence="12 13">
    <name type="scientific">Duganella guangzhouensis</name>
    <dbReference type="NCBI Taxonomy" id="2666084"/>
    <lineage>
        <taxon>Bacteria</taxon>
        <taxon>Pseudomonadati</taxon>
        <taxon>Pseudomonadota</taxon>
        <taxon>Betaproteobacteria</taxon>
        <taxon>Burkholderiales</taxon>
        <taxon>Oxalobacteraceae</taxon>
        <taxon>Telluria group</taxon>
        <taxon>Duganella</taxon>
    </lineage>
</organism>
<dbReference type="NCBIfam" id="TIGR01272">
    <property type="entry name" value="gluP"/>
    <property type="match status" value="1"/>
</dbReference>
<keyword evidence="5" id="KW-1003">Cell membrane</keyword>
<dbReference type="InterPro" id="IPR036259">
    <property type="entry name" value="MFS_trans_sf"/>
</dbReference>
<dbReference type="AlphaFoldDB" id="A0A6I2KTX3"/>
<keyword evidence="13" id="KW-1185">Reference proteome</keyword>
<comment type="caution">
    <text evidence="12">The sequence shown here is derived from an EMBL/GenBank/DDBJ whole genome shotgun (WGS) entry which is preliminary data.</text>
</comment>
<keyword evidence="6" id="KW-0997">Cell inner membrane</keyword>
<evidence type="ECO:0000256" key="1">
    <source>
        <dbReference type="ARBA" id="ARBA00003321"/>
    </source>
</evidence>
<dbReference type="SUPFAM" id="SSF103473">
    <property type="entry name" value="MFS general substrate transporter"/>
    <property type="match status" value="1"/>
</dbReference>
<feature type="transmembrane region" description="Helical" evidence="11">
    <location>
        <begin position="401"/>
        <end position="420"/>
    </location>
</feature>
<dbReference type="PANTHER" id="PTHR43702:SF3">
    <property type="entry name" value="PROTEIN TSGA"/>
    <property type="match status" value="1"/>
</dbReference>
<keyword evidence="10 11" id="KW-0472">Membrane</keyword>
<dbReference type="CDD" id="cd17394">
    <property type="entry name" value="MFS_FucP_like"/>
    <property type="match status" value="1"/>
</dbReference>
<reference evidence="12 13" key="1">
    <citation type="submission" date="2019-11" db="EMBL/GenBank/DDBJ databases">
        <title>Novel species isolated from a subtropical stream in China.</title>
        <authorList>
            <person name="Lu H."/>
        </authorList>
    </citation>
    <scope>NUCLEOTIDE SEQUENCE [LARGE SCALE GENOMIC DNA]</scope>
    <source>
        <strain evidence="12 13">FT80W</strain>
    </source>
</reference>
<evidence type="ECO:0000256" key="4">
    <source>
        <dbReference type="ARBA" id="ARBA00022448"/>
    </source>
</evidence>
<comment type="similarity">
    <text evidence="3">Belongs to the major facilitator superfamily. FHS transporter (TC 2.A.1.7) family.</text>
</comment>
<dbReference type="RefSeq" id="WP_154373461.1">
    <property type="nucleotide sequence ID" value="NZ_WKJK01000002.1"/>
</dbReference>
<protein>
    <submittedName>
        <fullName evidence="12">Glucose/galactose MFS transporter</fullName>
    </submittedName>
</protein>
<dbReference type="Proteomes" id="UP000433309">
    <property type="component" value="Unassembled WGS sequence"/>
</dbReference>
<feature type="transmembrane region" description="Helical" evidence="11">
    <location>
        <begin position="21"/>
        <end position="38"/>
    </location>
</feature>
<proteinExistence type="inferred from homology"/>
<evidence type="ECO:0000313" key="13">
    <source>
        <dbReference type="Proteomes" id="UP000433309"/>
    </source>
</evidence>
<feature type="transmembrane region" description="Helical" evidence="11">
    <location>
        <begin position="341"/>
        <end position="364"/>
    </location>
</feature>
<feature type="transmembrane region" description="Helical" evidence="11">
    <location>
        <begin position="376"/>
        <end position="395"/>
    </location>
</feature>
<feature type="transmembrane region" description="Helical" evidence="11">
    <location>
        <begin position="205"/>
        <end position="224"/>
    </location>
</feature>
<dbReference type="GO" id="GO:0005886">
    <property type="term" value="C:plasma membrane"/>
    <property type="evidence" value="ECO:0007669"/>
    <property type="project" value="UniProtKB-SubCell"/>
</dbReference>
<dbReference type="EMBL" id="WKJK01000002">
    <property type="protein sequence ID" value="MRW89203.1"/>
    <property type="molecule type" value="Genomic_DNA"/>
</dbReference>
<keyword evidence="8 11" id="KW-0812">Transmembrane</keyword>
<feature type="transmembrane region" description="Helical" evidence="11">
    <location>
        <begin position="159"/>
        <end position="179"/>
    </location>
</feature>
<evidence type="ECO:0000256" key="5">
    <source>
        <dbReference type="ARBA" id="ARBA00022475"/>
    </source>
</evidence>
<feature type="transmembrane region" description="Helical" evidence="11">
    <location>
        <begin position="250"/>
        <end position="272"/>
    </location>
</feature>
<evidence type="ECO:0000256" key="3">
    <source>
        <dbReference type="ARBA" id="ARBA00009120"/>
    </source>
</evidence>
<evidence type="ECO:0000256" key="6">
    <source>
        <dbReference type="ARBA" id="ARBA00022519"/>
    </source>
</evidence>
<name>A0A6I2KTX3_9BURK</name>
<dbReference type="GO" id="GO:1904659">
    <property type="term" value="P:D-glucose transmembrane transport"/>
    <property type="evidence" value="ECO:0007669"/>
    <property type="project" value="InterPro"/>
</dbReference>
<evidence type="ECO:0000256" key="7">
    <source>
        <dbReference type="ARBA" id="ARBA00022597"/>
    </source>
</evidence>
<dbReference type="GO" id="GO:0005354">
    <property type="term" value="F:galactose transmembrane transporter activity"/>
    <property type="evidence" value="ECO:0007669"/>
    <property type="project" value="InterPro"/>
</dbReference>
<sequence length="429" mass="44999">MEHYSQTATALPGQSQAAGGNTGPLVIVTILFFMWGLLTSMNDVLIPHLKAVYTLTYVQAMLVQFCFFGAYFIVSLPAGMLIKRIGYQNGAVAGLMIAAIGCALFYPAATSGYSLFLFAFFVLAGGITILQVAANPYVAVLGDPRTASSRLTLTQAFNSLGTTVAPTLGGMLILAGGVLSSADLAKLSVEQLAAYHATQAASVQGPYLVLAGALLVLAILFALARLPKIVDAEQGNAQGGYAEVLKHRHLALGVVAIFLYVGGEVSIGSFLINFLGDPHVAGLAAEDAAHYVSYYWGGAMVGRFIGFVVMRKVSPGKALAFNATAVIALVLLAIFSGGYLAMWAILAVGLFNSIMFPTIFSMALNKLGPLTGQGSGLLCMAIVGGALVPFAQGLLADHISLQLSFLVPAACYLFILYFGLKYANMYTEK</sequence>
<dbReference type="GO" id="GO:0055056">
    <property type="term" value="F:D-glucose transmembrane transporter activity"/>
    <property type="evidence" value="ECO:0007669"/>
    <property type="project" value="InterPro"/>
</dbReference>
<comment type="subcellular location">
    <subcellularLocation>
        <location evidence="2">Cell inner membrane</location>
        <topology evidence="2">Multi-pass membrane protein</topology>
    </subcellularLocation>
</comment>
<gene>
    <name evidence="12" type="primary">gluP</name>
    <name evidence="12" type="ORF">GJ699_04325</name>
</gene>
<feature type="transmembrane region" description="Helical" evidence="11">
    <location>
        <begin position="318"/>
        <end position="335"/>
    </location>
</feature>